<reference evidence="1 2" key="1">
    <citation type="submission" date="2022-05" db="EMBL/GenBank/DDBJ databases">
        <authorList>
            <consortium name="Genoscope - CEA"/>
            <person name="William W."/>
        </authorList>
    </citation>
    <scope>NUCLEOTIDE SEQUENCE [LARGE SCALE GENOMIC DNA]</scope>
</reference>
<evidence type="ECO:0000313" key="2">
    <source>
        <dbReference type="Proteomes" id="UP001159405"/>
    </source>
</evidence>
<organism evidence="1 2">
    <name type="scientific">Porites lobata</name>
    <dbReference type="NCBI Taxonomy" id="104759"/>
    <lineage>
        <taxon>Eukaryota</taxon>
        <taxon>Metazoa</taxon>
        <taxon>Cnidaria</taxon>
        <taxon>Anthozoa</taxon>
        <taxon>Hexacorallia</taxon>
        <taxon>Scleractinia</taxon>
        <taxon>Fungiina</taxon>
        <taxon>Poritidae</taxon>
        <taxon>Porites</taxon>
    </lineage>
</organism>
<sequence length="189" mass="21514">MKGVRYYCEVLRRCFGEYLGQFRIAIAVHRGQQSRHEATTFLSPSISTDLHLENEKPFTKGIFEPLMRIIEPLKKGKDKPLLRIIEPLRRIFDPVVDRVSSMFCKAVCEDMSNKEGTHNFFPKPVGIRSIALDPKNVVIDPVIDTCSWEAAIFQKARACQTSSPFIDDRETVKGVLNQSVDGSKLIMKK</sequence>
<comment type="caution">
    <text evidence="1">The sequence shown here is derived from an EMBL/GenBank/DDBJ whole genome shotgun (WGS) entry which is preliminary data.</text>
</comment>
<protein>
    <submittedName>
        <fullName evidence="1">Uncharacterized protein</fullName>
    </submittedName>
</protein>
<name>A0ABN8RYX0_9CNID</name>
<dbReference type="EMBL" id="CALNXK010000357">
    <property type="protein sequence ID" value="CAH3183575.1"/>
    <property type="molecule type" value="Genomic_DNA"/>
</dbReference>
<dbReference type="Proteomes" id="UP001159405">
    <property type="component" value="Unassembled WGS sequence"/>
</dbReference>
<accession>A0ABN8RYX0</accession>
<keyword evidence="2" id="KW-1185">Reference proteome</keyword>
<evidence type="ECO:0000313" key="1">
    <source>
        <dbReference type="EMBL" id="CAH3183575.1"/>
    </source>
</evidence>
<gene>
    <name evidence="1" type="ORF">PLOB_00028657</name>
</gene>
<proteinExistence type="predicted"/>